<evidence type="ECO:0000256" key="2">
    <source>
        <dbReference type="ARBA" id="ARBA00023026"/>
    </source>
</evidence>
<dbReference type="SUPFAM" id="SSF54106">
    <property type="entry name" value="LysM domain"/>
    <property type="match status" value="1"/>
</dbReference>
<dbReference type="Proteomes" id="UP000293360">
    <property type="component" value="Unassembled WGS sequence"/>
</dbReference>
<dbReference type="OrthoDB" id="2281372at2759"/>
<comment type="similarity">
    <text evidence="3">Belongs to the secreted LysM effector family.</text>
</comment>
<feature type="chain" id="PRO_5020660092" description="LysM domain-containing protein" evidence="5">
    <location>
        <begin position="18"/>
        <end position="151"/>
    </location>
</feature>
<dbReference type="InterPro" id="IPR036779">
    <property type="entry name" value="LysM_dom_sf"/>
</dbReference>
<reference evidence="7 8" key="1">
    <citation type="submission" date="2018-06" db="EMBL/GenBank/DDBJ databases">
        <title>Complete Genomes of Monosporascus.</title>
        <authorList>
            <person name="Robinson A.J."/>
            <person name="Natvig D.O."/>
        </authorList>
    </citation>
    <scope>NUCLEOTIDE SEQUENCE [LARGE SCALE GENOMIC DNA]</scope>
    <source>
        <strain evidence="7 8">CBS 110550</strain>
    </source>
</reference>
<keyword evidence="1" id="KW-0147">Chitin-binding</keyword>
<keyword evidence="5" id="KW-0732">Signal</keyword>
<protein>
    <recommendedName>
        <fullName evidence="6">LysM domain-containing protein</fullName>
    </recommendedName>
</protein>
<accession>A0A4Q4TU35</accession>
<dbReference type="Gene3D" id="3.10.350.10">
    <property type="entry name" value="LysM domain"/>
    <property type="match status" value="1"/>
</dbReference>
<evidence type="ECO:0000313" key="7">
    <source>
        <dbReference type="EMBL" id="RYP10024.1"/>
    </source>
</evidence>
<dbReference type="PROSITE" id="PS51782">
    <property type="entry name" value="LYSM"/>
    <property type="match status" value="1"/>
</dbReference>
<evidence type="ECO:0000256" key="3">
    <source>
        <dbReference type="ARBA" id="ARBA00044955"/>
    </source>
</evidence>
<sequence>MLPDASLLWLAIASAAAAELRPTWTPTTSVQAPLVSDCVDWYQAARGDSCYSISEPFHISVLAFLSMNPQINENCALVLPQYWYCVRVDNMIDISSITAQPPSSTRIRLVRSTDAAPDIATSASATMTPGHTADGPGSGGSGTQHCQRGAH</sequence>
<feature type="region of interest" description="Disordered" evidence="4">
    <location>
        <begin position="120"/>
        <end position="151"/>
    </location>
</feature>
<organism evidence="7 8">
    <name type="scientific">Monosporascus ibericus</name>
    <dbReference type="NCBI Taxonomy" id="155417"/>
    <lineage>
        <taxon>Eukaryota</taxon>
        <taxon>Fungi</taxon>
        <taxon>Dikarya</taxon>
        <taxon>Ascomycota</taxon>
        <taxon>Pezizomycotina</taxon>
        <taxon>Sordariomycetes</taxon>
        <taxon>Xylariomycetidae</taxon>
        <taxon>Xylariales</taxon>
        <taxon>Xylariales incertae sedis</taxon>
        <taxon>Monosporascus</taxon>
    </lineage>
</organism>
<evidence type="ECO:0000256" key="5">
    <source>
        <dbReference type="SAM" id="SignalP"/>
    </source>
</evidence>
<dbReference type="CDD" id="cd00118">
    <property type="entry name" value="LysM"/>
    <property type="match status" value="1"/>
</dbReference>
<gene>
    <name evidence="7" type="ORF">DL764_000953</name>
</gene>
<feature type="signal peptide" evidence="5">
    <location>
        <begin position="1"/>
        <end position="17"/>
    </location>
</feature>
<evidence type="ECO:0000256" key="1">
    <source>
        <dbReference type="ARBA" id="ARBA00022669"/>
    </source>
</evidence>
<dbReference type="GO" id="GO:0008061">
    <property type="term" value="F:chitin binding"/>
    <property type="evidence" value="ECO:0007669"/>
    <property type="project" value="UniProtKB-KW"/>
</dbReference>
<dbReference type="AlphaFoldDB" id="A0A4Q4TU35"/>
<feature type="domain" description="LysM" evidence="6">
    <location>
        <begin position="40"/>
        <end position="86"/>
    </location>
</feature>
<keyword evidence="8" id="KW-1185">Reference proteome</keyword>
<evidence type="ECO:0000313" key="8">
    <source>
        <dbReference type="Proteomes" id="UP000293360"/>
    </source>
</evidence>
<dbReference type="PANTHER" id="PTHR34997">
    <property type="entry name" value="AM15"/>
    <property type="match status" value="1"/>
</dbReference>
<dbReference type="InterPro" id="IPR018392">
    <property type="entry name" value="LysM"/>
</dbReference>
<dbReference type="PANTHER" id="PTHR34997:SF1">
    <property type="entry name" value="PEPTIDOGLYCAN-BINDING LYSIN DOMAIN"/>
    <property type="match status" value="1"/>
</dbReference>
<keyword evidence="2" id="KW-0843">Virulence</keyword>
<dbReference type="EMBL" id="QJNU01000025">
    <property type="protein sequence ID" value="RYP10024.1"/>
    <property type="molecule type" value="Genomic_DNA"/>
</dbReference>
<evidence type="ECO:0000256" key="4">
    <source>
        <dbReference type="SAM" id="MobiDB-lite"/>
    </source>
</evidence>
<dbReference type="InterPro" id="IPR052210">
    <property type="entry name" value="LysM1-like"/>
</dbReference>
<name>A0A4Q4TU35_9PEZI</name>
<proteinExistence type="inferred from homology"/>
<comment type="caution">
    <text evidence="7">The sequence shown here is derived from an EMBL/GenBank/DDBJ whole genome shotgun (WGS) entry which is preliminary data.</text>
</comment>
<evidence type="ECO:0000259" key="6">
    <source>
        <dbReference type="PROSITE" id="PS51782"/>
    </source>
</evidence>